<dbReference type="EMBL" id="MQSV01000004">
    <property type="protein sequence ID" value="OKL47314.1"/>
    <property type="molecule type" value="Genomic_DNA"/>
</dbReference>
<sequence length="313" mass="33556">MNKTQQQDVLVIGEALVDIVKKTGNIAEHPGGSPANVALGLSRLGTPAVLLTWLAHDRYGEMIEAHLKANGVQVQTASFAAHKTSSALATIQENGSAVYDFDVTWELPAATLNGTEALIHVGSFSALMDPGSKRILELLKQAKTRTVISYDPNARPALMGTPAEAQEALRQLLPLVDVVKLSDEDSQWFFNLDPTKADQRLKLAETIFEYGVKLLFITAGKSGAYLLSASGYELGQQAGEVEVVDTVGAGDSFMAAILDGLRRLDCLGEQGKEKIGKLSIPELEKLLNYASRVADVTVSRAGANPPTQDEVAW</sequence>
<reference evidence="8 9" key="1">
    <citation type="submission" date="2016-11" db="EMBL/GenBank/DDBJ databases">
        <title>Actinomyces gypaetusis sp. nov. isolated from the vulture Gypaetus barbatus in Qinghai Tibet Plateau China.</title>
        <authorList>
            <person name="Meng X."/>
        </authorList>
    </citation>
    <scope>NUCLEOTIDE SEQUENCE [LARGE SCALE GENOMIC DNA]</scope>
    <source>
        <strain evidence="8 9">VUL4_2</strain>
    </source>
</reference>
<keyword evidence="2 6" id="KW-0808">Transferase</keyword>
<feature type="domain" description="Carbohydrate kinase PfkB" evidence="7">
    <location>
        <begin position="7"/>
        <end position="307"/>
    </location>
</feature>
<evidence type="ECO:0000256" key="6">
    <source>
        <dbReference type="RuleBase" id="RU003704"/>
    </source>
</evidence>
<keyword evidence="5" id="KW-0067">ATP-binding</keyword>
<proteinExistence type="inferred from homology"/>
<evidence type="ECO:0000256" key="3">
    <source>
        <dbReference type="ARBA" id="ARBA00022741"/>
    </source>
</evidence>
<organism evidence="8 9">
    <name type="scientific">Boudabousia liubingyangii</name>
    <dbReference type="NCBI Taxonomy" id="1921764"/>
    <lineage>
        <taxon>Bacteria</taxon>
        <taxon>Bacillati</taxon>
        <taxon>Actinomycetota</taxon>
        <taxon>Actinomycetes</taxon>
        <taxon>Actinomycetales</taxon>
        <taxon>Actinomycetaceae</taxon>
        <taxon>Boudabousia</taxon>
    </lineage>
</organism>
<dbReference type="CDD" id="cd01167">
    <property type="entry name" value="bac_FRK"/>
    <property type="match status" value="1"/>
</dbReference>
<dbReference type="AlphaFoldDB" id="A0A1Q5PL08"/>
<dbReference type="InterPro" id="IPR050306">
    <property type="entry name" value="PfkB_Carbo_kinase"/>
</dbReference>
<dbReference type="PANTHER" id="PTHR43085">
    <property type="entry name" value="HEXOKINASE FAMILY MEMBER"/>
    <property type="match status" value="1"/>
</dbReference>
<dbReference type="PRINTS" id="PR00990">
    <property type="entry name" value="RIBOKINASE"/>
</dbReference>
<gene>
    <name evidence="8" type="ORF">BSR29_06800</name>
</gene>
<comment type="caution">
    <text evidence="8">The sequence shown here is derived from an EMBL/GenBank/DDBJ whole genome shotgun (WGS) entry which is preliminary data.</text>
</comment>
<protein>
    <recommendedName>
        <fullName evidence="7">Carbohydrate kinase PfkB domain-containing protein</fullName>
    </recommendedName>
</protein>
<comment type="similarity">
    <text evidence="1 6">Belongs to the carbohydrate kinase PfkB family.</text>
</comment>
<keyword evidence="4 6" id="KW-0418">Kinase</keyword>
<dbReference type="GO" id="GO:0006000">
    <property type="term" value="P:fructose metabolic process"/>
    <property type="evidence" value="ECO:0007669"/>
    <property type="project" value="UniProtKB-ARBA"/>
</dbReference>
<dbReference type="STRING" id="1921764.BSR28_07480"/>
<evidence type="ECO:0000259" key="7">
    <source>
        <dbReference type="Pfam" id="PF00294"/>
    </source>
</evidence>
<accession>A0A1Q5PL08</accession>
<dbReference type="InterPro" id="IPR029056">
    <property type="entry name" value="Ribokinase-like"/>
</dbReference>
<dbReference type="PROSITE" id="PS00584">
    <property type="entry name" value="PFKB_KINASES_2"/>
    <property type="match status" value="1"/>
</dbReference>
<dbReference type="OrthoDB" id="9795789at2"/>
<evidence type="ECO:0000256" key="5">
    <source>
        <dbReference type="ARBA" id="ARBA00022840"/>
    </source>
</evidence>
<name>A0A1Q5PL08_9ACTO</name>
<dbReference type="RefSeq" id="WP_073709546.1">
    <property type="nucleotide sequence ID" value="NZ_MQSV01000004.1"/>
</dbReference>
<dbReference type="Gene3D" id="3.40.1190.20">
    <property type="match status" value="1"/>
</dbReference>
<dbReference type="Proteomes" id="UP000186785">
    <property type="component" value="Unassembled WGS sequence"/>
</dbReference>
<dbReference type="InterPro" id="IPR011611">
    <property type="entry name" value="PfkB_dom"/>
</dbReference>
<dbReference type="InterPro" id="IPR002139">
    <property type="entry name" value="Ribo/fructo_kinase"/>
</dbReference>
<dbReference type="GO" id="GO:0008865">
    <property type="term" value="F:fructokinase activity"/>
    <property type="evidence" value="ECO:0007669"/>
    <property type="project" value="UniProtKB-ARBA"/>
</dbReference>
<dbReference type="PANTHER" id="PTHR43085:SF1">
    <property type="entry name" value="PSEUDOURIDINE KINASE-RELATED"/>
    <property type="match status" value="1"/>
</dbReference>
<dbReference type="InterPro" id="IPR002173">
    <property type="entry name" value="Carboh/pur_kinase_PfkB_CS"/>
</dbReference>
<dbReference type="GO" id="GO:0005524">
    <property type="term" value="F:ATP binding"/>
    <property type="evidence" value="ECO:0007669"/>
    <property type="project" value="UniProtKB-KW"/>
</dbReference>
<dbReference type="Pfam" id="PF00294">
    <property type="entry name" value="PfkB"/>
    <property type="match status" value="1"/>
</dbReference>
<keyword evidence="9" id="KW-1185">Reference proteome</keyword>
<evidence type="ECO:0000313" key="8">
    <source>
        <dbReference type="EMBL" id="OKL47314.1"/>
    </source>
</evidence>
<evidence type="ECO:0000256" key="1">
    <source>
        <dbReference type="ARBA" id="ARBA00010688"/>
    </source>
</evidence>
<keyword evidence="3" id="KW-0547">Nucleotide-binding</keyword>
<evidence type="ECO:0000256" key="2">
    <source>
        <dbReference type="ARBA" id="ARBA00022679"/>
    </source>
</evidence>
<evidence type="ECO:0000256" key="4">
    <source>
        <dbReference type="ARBA" id="ARBA00022777"/>
    </source>
</evidence>
<dbReference type="SUPFAM" id="SSF53613">
    <property type="entry name" value="Ribokinase-like"/>
    <property type="match status" value="1"/>
</dbReference>
<evidence type="ECO:0000313" key="9">
    <source>
        <dbReference type="Proteomes" id="UP000186785"/>
    </source>
</evidence>